<dbReference type="EMBL" id="CP013652">
    <property type="protein sequence ID" value="ALS24341.1"/>
    <property type="molecule type" value="Genomic_DNA"/>
</dbReference>
<keyword evidence="5" id="KW-1185">Reference proteome</keyword>
<proteinExistence type="predicted"/>
<dbReference type="InterPro" id="IPR003593">
    <property type="entry name" value="AAA+_ATPase"/>
</dbReference>
<accession>A0A0U2WA32</accession>
<dbReference type="Pfam" id="PF00005">
    <property type="entry name" value="ABC_tran"/>
    <property type="match status" value="1"/>
</dbReference>
<dbReference type="PANTHER" id="PTHR42788">
    <property type="entry name" value="TAURINE IMPORT ATP-BINDING PROTEIN-RELATED"/>
    <property type="match status" value="1"/>
</dbReference>
<dbReference type="SUPFAM" id="SSF52540">
    <property type="entry name" value="P-loop containing nucleoside triphosphate hydrolases"/>
    <property type="match status" value="1"/>
</dbReference>
<dbReference type="KEGG" id="pnp:IJ22_40310"/>
<reference evidence="5" key="1">
    <citation type="submission" date="2015-12" db="EMBL/GenBank/DDBJ databases">
        <title>Complete genome sequences of two moderately thermophilic Paenibacillus species.</title>
        <authorList>
            <person name="Butler R.III."/>
            <person name="Wang J."/>
            <person name="Stark B.C."/>
            <person name="Pombert J.-F."/>
        </authorList>
    </citation>
    <scope>NUCLEOTIDE SEQUENCE [LARGE SCALE GENOMIC DNA]</scope>
    <source>
        <strain evidence="5">32O-Y</strain>
    </source>
</reference>
<dbReference type="RefSeq" id="WP_062410031.1">
    <property type="nucleotide sequence ID" value="NZ_BJCS01000012.1"/>
</dbReference>
<dbReference type="GO" id="GO:0016887">
    <property type="term" value="F:ATP hydrolysis activity"/>
    <property type="evidence" value="ECO:0007669"/>
    <property type="project" value="InterPro"/>
</dbReference>
<keyword evidence="2" id="KW-0547">Nucleotide-binding</keyword>
<keyword evidence="3 4" id="KW-0067">ATP-binding</keyword>
<dbReference type="PANTHER" id="PTHR42788:SF13">
    <property type="entry name" value="ALIPHATIC SULFONATES IMPORT ATP-BINDING PROTEIN SSUB"/>
    <property type="match status" value="1"/>
</dbReference>
<dbReference type="InterPro" id="IPR017871">
    <property type="entry name" value="ABC_transporter-like_CS"/>
</dbReference>
<evidence type="ECO:0000256" key="2">
    <source>
        <dbReference type="ARBA" id="ARBA00022741"/>
    </source>
</evidence>
<dbReference type="Proteomes" id="UP000061660">
    <property type="component" value="Chromosome"/>
</dbReference>
<evidence type="ECO:0000256" key="1">
    <source>
        <dbReference type="ARBA" id="ARBA00022448"/>
    </source>
</evidence>
<dbReference type="OrthoDB" id="18967at2"/>
<name>A0A0U2WA32_9BACL</name>
<dbReference type="InterPro" id="IPR027417">
    <property type="entry name" value="P-loop_NTPase"/>
</dbReference>
<organism evidence="4 5">
    <name type="scientific">Paenibacillus naphthalenovorans</name>
    <dbReference type="NCBI Taxonomy" id="162209"/>
    <lineage>
        <taxon>Bacteria</taxon>
        <taxon>Bacillati</taxon>
        <taxon>Bacillota</taxon>
        <taxon>Bacilli</taxon>
        <taxon>Bacillales</taxon>
        <taxon>Paenibacillaceae</taxon>
        <taxon>Paenibacillus</taxon>
    </lineage>
</organism>
<dbReference type="CDD" id="cd03293">
    <property type="entry name" value="ABC_NrtD_SsuB_transporters"/>
    <property type="match status" value="1"/>
</dbReference>
<dbReference type="InterPro" id="IPR003439">
    <property type="entry name" value="ABC_transporter-like_ATP-bd"/>
</dbReference>
<sequence length="298" mass="33409">MKTKIEAKNVEMQFTVRNEAGKKDTITVLKDFAIDVREGEFLAILGPSGCGKSTFLNILAGLSHQTAGDIKVDGEPVNGINLKQGVVFQGYALFPWRTVIENVEVGLQIRGVNKKERKEIARYYIQLVGLQGFENRYPHELSGGMRQRVAIARSLAYQPDLLLMDEPFAALDAQTREILQSELLRIWDTQKKTIIFITHSLDEAIFLADRVAVMTARPGKIKEIIDIPLERPRSADIRNSEAFVKLRQRAWLILKDEVEQSQSLQIPAAASSKLNTESIQVPAKQPESEGLQAKVSNR</sequence>
<dbReference type="PROSITE" id="PS50893">
    <property type="entry name" value="ABC_TRANSPORTER_2"/>
    <property type="match status" value="1"/>
</dbReference>
<gene>
    <name evidence="4" type="ORF">IJ22_40310</name>
</gene>
<dbReference type="Gene3D" id="3.40.50.300">
    <property type="entry name" value="P-loop containing nucleotide triphosphate hydrolases"/>
    <property type="match status" value="1"/>
</dbReference>
<evidence type="ECO:0000313" key="4">
    <source>
        <dbReference type="EMBL" id="ALS24341.1"/>
    </source>
</evidence>
<dbReference type="AlphaFoldDB" id="A0A0U2WA32"/>
<keyword evidence="1" id="KW-0813">Transport</keyword>
<reference evidence="4 5" key="2">
    <citation type="journal article" date="2016" name="Genome Announc.">
        <title>Complete Genome Sequences of Two Interactive Moderate Thermophiles, Paenibacillus napthalenovorans 32O-Y and Paenibacillus sp. 32O-W.</title>
        <authorList>
            <person name="Butler R.R.III."/>
            <person name="Wang J."/>
            <person name="Stark B.C."/>
            <person name="Pombert J.F."/>
        </authorList>
    </citation>
    <scope>NUCLEOTIDE SEQUENCE [LARGE SCALE GENOMIC DNA]</scope>
    <source>
        <strain evidence="4 5">32O-Y</strain>
    </source>
</reference>
<dbReference type="SMART" id="SM00382">
    <property type="entry name" value="AAA"/>
    <property type="match status" value="1"/>
</dbReference>
<dbReference type="PROSITE" id="PS00211">
    <property type="entry name" value="ABC_TRANSPORTER_1"/>
    <property type="match status" value="1"/>
</dbReference>
<dbReference type="GO" id="GO:0005524">
    <property type="term" value="F:ATP binding"/>
    <property type="evidence" value="ECO:0007669"/>
    <property type="project" value="UniProtKB-KW"/>
</dbReference>
<evidence type="ECO:0000313" key="5">
    <source>
        <dbReference type="Proteomes" id="UP000061660"/>
    </source>
</evidence>
<protein>
    <submittedName>
        <fullName evidence="4">ABC transporter ATP-binding protein</fullName>
    </submittedName>
</protein>
<dbReference type="PATRIC" id="fig|162209.4.peg.4278"/>
<dbReference type="STRING" id="162209.IJ22_40310"/>
<evidence type="ECO:0000256" key="3">
    <source>
        <dbReference type="ARBA" id="ARBA00022840"/>
    </source>
</evidence>
<dbReference type="InterPro" id="IPR050166">
    <property type="entry name" value="ABC_transporter_ATP-bind"/>
</dbReference>